<dbReference type="EMBL" id="VMNI01000015">
    <property type="protein sequence ID" value="TVO74730.1"/>
    <property type="molecule type" value="Genomic_DNA"/>
</dbReference>
<reference evidence="1 2" key="1">
    <citation type="submission" date="2019-07" db="EMBL/GenBank/DDBJ databases">
        <title>The pathways for chlorine oxyanion respiration interact through the shared metabolite chlorate.</title>
        <authorList>
            <person name="Barnum T.P."/>
            <person name="Cheng Y."/>
            <person name="Hill K.A."/>
            <person name="Lucas L.N."/>
            <person name="Carlson H.K."/>
            <person name="Coates J.D."/>
        </authorList>
    </citation>
    <scope>NUCLEOTIDE SEQUENCE [LARGE SCALE GENOMIC DNA]</scope>
    <source>
        <strain evidence="1 2">SFB-1</strain>
    </source>
</reference>
<accession>A0A557SBD8</accession>
<gene>
    <name evidence="1" type="ORF">FHP89_15570</name>
</gene>
<evidence type="ECO:0000313" key="1">
    <source>
        <dbReference type="EMBL" id="TVO74730.1"/>
    </source>
</evidence>
<dbReference type="Proteomes" id="UP000318349">
    <property type="component" value="Unassembled WGS sequence"/>
</dbReference>
<comment type="caution">
    <text evidence="1">The sequence shown here is derived from an EMBL/GenBank/DDBJ whole genome shotgun (WGS) entry which is preliminary data.</text>
</comment>
<organism evidence="1 2">
    <name type="scientific">Denitromonas halophila</name>
    <dbReference type="NCBI Taxonomy" id="1629404"/>
    <lineage>
        <taxon>Bacteria</taxon>
        <taxon>Pseudomonadati</taxon>
        <taxon>Pseudomonadota</taxon>
        <taxon>Betaproteobacteria</taxon>
        <taxon>Rhodocyclales</taxon>
        <taxon>Zoogloeaceae</taxon>
        <taxon>Denitromonas</taxon>
    </lineage>
</organism>
<name>A0A557SBD8_9RHOO</name>
<evidence type="ECO:0000313" key="2">
    <source>
        <dbReference type="Proteomes" id="UP000318349"/>
    </source>
</evidence>
<dbReference type="AlphaFoldDB" id="A0A557SBD8"/>
<sequence length="62" mass="6982">MIAFDMLRRSAPRKSNAPQWRTNLVRTGMVPFGCLLPRGMSASRADSRDNIGVFAFDLRTPQ</sequence>
<protein>
    <submittedName>
        <fullName evidence="1">Uncharacterized protein</fullName>
    </submittedName>
</protein>
<proteinExistence type="predicted"/>